<evidence type="ECO:0000313" key="4">
    <source>
        <dbReference type="Proteomes" id="UP000824120"/>
    </source>
</evidence>
<name>A0A9J6B0A0_SOLCO</name>
<dbReference type="GO" id="GO:0008270">
    <property type="term" value="F:zinc ion binding"/>
    <property type="evidence" value="ECO:0007669"/>
    <property type="project" value="UniProtKB-KW"/>
</dbReference>
<protein>
    <recommendedName>
        <fullName evidence="2">CCHC-type domain-containing protein</fullName>
    </recommendedName>
</protein>
<evidence type="ECO:0000259" key="2">
    <source>
        <dbReference type="PROSITE" id="PS50158"/>
    </source>
</evidence>
<dbReference type="GO" id="GO:0003676">
    <property type="term" value="F:nucleic acid binding"/>
    <property type="evidence" value="ECO:0007669"/>
    <property type="project" value="InterPro"/>
</dbReference>
<dbReference type="EMBL" id="JACXVP010000001">
    <property type="protein sequence ID" value="KAG5630144.1"/>
    <property type="molecule type" value="Genomic_DNA"/>
</dbReference>
<keyword evidence="1" id="KW-0479">Metal-binding</keyword>
<evidence type="ECO:0000256" key="1">
    <source>
        <dbReference type="PROSITE-ProRule" id="PRU00047"/>
    </source>
</evidence>
<dbReference type="SUPFAM" id="SSF57756">
    <property type="entry name" value="Retrovirus zinc finger-like domains"/>
    <property type="match status" value="1"/>
</dbReference>
<dbReference type="PROSITE" id="PS50158">
    <property type="entry name" value="ZF_CCHC"/>
    <property type="match status" value="1"/>
</dbReference>
<accession>A0A9J6B0A0</accession>
<keyword evidence="1" id="KW-0863">Zinc-finger</keyword>
<keyword evidence="4" id="KW-1185">Reference proteome</keyword>
<organism evidence="3 4">
    <name type="scientific">Solanum commersonii</name>
    <name type="common">Commerson's wild potato</name>
    <name type="synonym">Commerson's nightshade</name>
    <dbReference type="NCBI Taxonomy" id="4109"/>
    <lineage>
        <taxon>Eukaryota</taxon>
        <taxon>Viridiplantae</taxon>
        <taxon>Streptophyta</taxon>
        <taxon>Embryophyta</taxon>
        <taxon>Tracheophyta</taxon>
        <taxon>Spermatophyta</taxon>
        <taxon>Magnoliopsida</taxon>
        <taxon>eudicotyledons</taxon>
        <taxon>Gunneridae</taxon>
        <taxon>Pentapetalae</taxon>
        <taxon>asterids</taxon>
        <taxon>lamiids</taxon>
        <taxon>Solanales</taxon>
        <taxon>Solanaceae</taxon>
        <taxon>Solanoideae</taxon>
        <taxon>Solaneae</taxon>
        <taxon>Solanum</taxon>
    </lineage>
</organism>
<proteinExistence type="predicted"/>
<dbReference type="Gene3D" id="4.10.60.10">
    <property type="entry name" value="Zinc finger, CCHC-type"/>
    <property type="match status" value="1"/>
</dbReference>
<sequence length="159" mass="16928">MAPRGRFVIVVLSGSFMMSENNDSHCRTYGLSMSLSRPNDVHEVAGNSLADAEAFEFDVESVNDARTMEFNDISLDGGRYANGEGGYRGRRRYGADGGYGGRGERYGGGGGGKRGIRCYKCGDDGHFSRKCSQGGGKYGGMVVGVEVVVVVTSVGKKGW</sequence>
<dbReference type="InterPro" id="IPR036875">
    <property type="entry name" value="Znf_CCHC_sf"/>
</dbReference>
<dbReference type="Pfam" id="PF00098">
    <property type="entry name" value="zf-CCHC"/>
    <property type="match status" value="1"/>
</dbReference>
<evidence type="ECO:0000313" key="3">
    <source>
        <dbReference type="EMBL" id="KAG5630144.1"/>
    </source>
</evidence>
<keyword evidence="1" id="KW-0862">Zinc</keyword>
<comment type="caution">
    <text evidence="3">The sequence shown here is derived from an EMBL/GenBank/DDBJ whole genome shotgun (WGS) entry which is preliminary data.</text>
</comment>
<dbReference type="SMART" id="SM00343">
    <property type="entry name" value="ZnF_C2HC"/>
    <property type="match status" value="1"/>
</dbReference>
<feature type="domain" description="CCHC-type" evidence="2">
    <location>
        <begin position="117"/>
        <end position="133"/>
    </location>
</feature>
<dbReference type="AlphaFoldDB" id="A0A9J6B0A0"/>
<gene>
    <name evidence="3" type="ORF">H5410_001861</name>
</gene>
<reference evidence="3 4" key="1">
    <citation type="submission" date="2020-09" db="EMBL/GenBank/DDBJ databases">
        <title>De no assembly of potato wild relative species, Solanum commersonii.</title>
        <authorList>
            <person name="Cho K."/>
        </authorList>
    </citation>
    <scope>NUCLEOTIDE SEQUENCE [LARGE SCALE GENOMIC DNA]</scope>
    <source>
        <strain evidence="3">LZ3.2</strain>
        <tissue evidence="3">Leaf</tissue>
    </source>
</reference>
<dbReference type="InterPro" id="IPR001878">
    <property type="entry name" value="Znf_CCHC"/>
</dbReference>
<dbReference type="Proteomes" id="UP000824120">
    <property type="component" value="Chromosome 1"/>
</dbReference>